<feature type="region of interest" description="Disordered" evidence="16">
    <location>
        <begin position="1453"/>
        <end position="1474"/>
    </location>
</feature>
<evidence type="ECO:0000256" key="13">
    <source>
        <dbReference type="ARBA" id="ARBA00023146"/>
    </source>
</evidence>
<dbReference type="Proteomes" id="UP001216638">
    <property type="component" value="Chromosome 2"/>
</dbReference>
<dbReference type="GO" id="GO:0005829">
    <property type="term" value="C:cytosol"/>
    <property type="evidence" value="ECO:0007669"/>
    <property type="project" value="TreeGrafter"/>
</dbReference>
<dbReference type="NCBIfam" id="TIGR00440">
    <property type="entry name" value="glnS"/>
    <property type="match status" value="1"/>
</dbReference>
<evidence type="ECO:0000259" key="20">
    <source>
        <dbReference type="Pfam" id="PF03950"/>
    </source>
</evidence>
<dbReference type="Pfam" id="PF04557">
    <property type="entry name" value="tRNA_synt_1c_R2"/>
    <property type="match status" value="1"/>
</dbReference>
<keyword evidence="12 17" id="KW-0472">Membrane</keyword>
<evidence type="ECO:0000256" key="15">
    <source>
        <dbReference type="ARBA" id="ARBA00048270"/>
    </source>
</evidence>
<dbReference type="InterPro" id="IPR042559">
    <property type="entry name" value="Gln-tRNA-synth_Ib_RNA-bd_N_2"/>
</dbReference>
<evidence type="ECO:0000256" key="17">
    <source>
        <dbReference type="SAM" id="Phobius"/>
    </source>
</evidence>
<feature type="transmembrane region" description="Helical" evidence="17">
    <location>
        <begin position="560"/>
        <end position="579"/>
    </location>
</feature>
<dbReference type="InterPro" id="IPR004240">
    <property type="entry name" value="EMP70"/>
</dbReference>
<feature type="transmembrane region" description="Helical" evidence="17">
    <location>
        <begin position="440"/>
        <end position="463"/>
    </location>
</feature>
<protein>
    <recommendedName>
        <fullName evidence="4">glutamine--tRNA ligase</fullName>
        <ecNumber evidence="4">6.1.1.18</ecNumber>
    </recommendedName>
    <alternativeName>
        <fullName evidence="14">Glutaminyl-tRNA synthetase</fullName>
    </alternativeName>
</protein>
<evidence type="ECO:0000256" key="6">
    <source>
        <dbReference type="ARBA" id="ARBA00022692"/>
    </source>
</evidence>
<feature type="chain" id="PRO_5041914758" description="glutamine--tRNA ligase" evidence="18">
    <location>
        <begin position="23"/>
        <end position="1474"/>
    </location>
</feature>
<accession>A0AAF0DXT7</accession>
<comment type="similarity">
    <text evidence="3">Belongs to the class-I aminoacyl-tRNA synthetase family.</text>
</comment>
<evidence type="ECO:0000259" key="19">
    <source>
        <dbReference type="Pfam" id="PF00749"/>
    </source>
</evidence>
<feature type="domain" description="tRNA synthetases class I (E and Q) anti-codon binding" evidence="23">
    <location>
        <begin position="1295"/>
        <end position="1356"/>
    </location>
</feature>
<feature type="domain" description="Glutamyl/glutaminyl-tRNA synthetase class Ib anti-codon binding" evidence="20">
    <location>
        <begin position="1186"/>
        <end position="1286"/>
    </location>
</feature>
<feature type="compositionally biased region" description="Basic and acidic residues" evidence="16">
    <location>
        <begin position="812"/>
        <end position="827"/>
    </location>
</feature>
<dbReference type="InterPro" id="IPR011035">
    <property type="entry name" value="Ribosomal_bL25/Gln-tRNA_synth"/>
</dbReference>
<feature type="transmembrane region" description="Helical" evidence="17">
    <location>
        <begin position="599"/>
        <end position="621"/>
    </location>
</feature>
<evidence type="ECO:0000256" key="9">
    <source>
        <dbReference type="ARBA" id="ARBA00022840"/>
    </source>
</evidence>
<dbReference type="EC" id="6.1.1.18" evidence="4"/>
<organism evidence="24 25">
    <name type="scientific">Malassezia brasiliensis</name>
    <dbReference type="NCBI Taxonomy" id="1821822"/>
    <lineage>
        <taxon>Eukaryota</taxon>
        <taxon>Fungi</taxon>
        <taxon>Dikarya</taxon>
        <taxon>Basidiomycota</taxon>
        <taxon>Ustilaginomycotina</taxon>
        <taxon>Malasseziomycetes</taxon>
        <taxon>Malasseziales</taxon>
        <taxon>Malasseziaceae</taxon>
        <taxon>Malassezia</taxon>
    </lineage>
</organism>
<dbReference type="InterPro" id="IPR020058">
    <property type="entry name" value="Glu/Gln-tRNA-synth_Ib_cat-dom"/>
</dbReference>
<dbReference type="Pfam" id="PF00749">
    <property type="entry name" value="tRNA-synt_1c"/>
    <property type="match status" value="1"/>
</dbReference>
<dbReference type="InterPro" id="IPR020056">
    <property type="entry name" value="Rbsml_bL25/Gln-tRNA_synth_N"/>
</dbReference>
<feature type="transmembrane region" description="Helical" evidence="17">
    <location>
        <begin position="334"/>
        <end position="361"/>
    </location>
</feature>
<dbReference type="InterPro" id="IPR004514">
    <property type="entry name" value="Gln-tRNA-synth"/>
</dbReference>
<dbReference type="InterPro" id="IPR000924">
    <property type="entry name" value="Glu/Gln-tRNA-synth"/>
</dbReference>
<dbReference type="GO" id="GO:0006425">
    <property type="term" value="P:glutaminyl-tRNA aminoacylation"/>
    <property type="evidence" value="ECO:0007669"/>
    <property type="project" value="InterPro"/>
</dbReference>
<dbReference type="Pfam" id="PF02990">
    <property type="entry name" value="EMP70"/>
    <property type="match status" value="1"/>
</dbReference>
<keyword evidence="11 17" id="KW-1133">Transmembrane helix</keyword>
<keyword evidence="5 24" id="KW-0436">Ligase</keyword>
<dbReference type="PANTHER" id="PTHR43097:SF4">
    <property type="entry name" value="GLUTAMINE--TRNA LIGASE"/>
    <property type="match status" value="1"/>
</dbReference>
<evidence type="ECO:0000313" key="24">
    <source>
        <dbReference type="EMBL" id="WFC95545.1"/>
    </source>
</evidence>
<evidence type="ECO:0000259" key="22">
    <source>
        <dbReference type="Pfam" id="PF04558"/>
    </source>
</evidence>
<keyword evidence="9" id="KW-0067">ATP-binding</keyword>
<dbReference type="CDD" id="cd00807">
    <property type="entry name" value="GlnRS_core"/>
    <property type="match status" value="1"/>
</dbReference>
<evidence type="ECO:0000256" key="14">
    <source>
        <dbReference type="ARBA" id="ARBA00030466"/>
    </source>
</evidence>
<sequence>MFGARVVRGALVLAAAAAPAWAWYLPGSAPRSFGNGDSVPVQVNALQPMSGATPVHGLVSYDYYDERLGFCKPPNGTYAQSGSLGSILFGDRIYNSPIEVRMLRNESCVTLCKETVSTEQAAFLNERITERYGINWMVDGLPVADAGLTGIDGNVRANSVGFALGSILDAELHRLPTPALYNHYRLNVSYHTRGPNEYRVVGVNVIPMSMNSLPNGLGGAVTCDAAQPMFVSSETPTPIAYTYDVVWTPSSTPWATRWDAYLHVVDPRIHWYSLLNSLAIVALLCVMVGLIMARAVRRDIYRYNAIDLTEDIQEDYGWKLVHGEVFRAPTSPMLLSVMAGTGAQLMAIAIVTLFFALLGFLSPSNRGSLATIMIVTWTLFGFVSGWVSAKVYASFDGERWRRNMLLTATLFPAIIFGAMNLLNLLLVYNHSAGAVPFGTLLALVALWFLINAPLSCAGSYFGLRSGAFAHPVRVNQIPRQIPPTAWYLRPWPSALLSGILPFGAAWLELFFIINSLFGNRVYYAFGFLTMTFLVTAATTATVSILACYFHLCAEDYRWQWRAFITGGSSAFWLFAYGLFYCYTRLNLPDMSSQLLFLGYLLVLSLLDFLLFGFVGFMACYLDVNDPQVARLLDLFAKISLTGQRAQDTVKNAKYARSLEQVIHALRLDEAHLDAKTSSAVVVAASSGADLAPAAREYVVKRVLKGDLKTTDQIQTAVQYVATHDPIDDADFDTQCGVGVVVTPEQCRAAVTAYMDAHAEELASVGGWPKMSAVMGAVRSDASMRWANAVDIKTAVEATLTERFGPRSAATKKKAEPKEAKKPAKKADAAPTQPAGPDAMFREGFLANLHKPGDNPQLHPWLREAHLKATNGSVMTRFPPEPNGFLHIGHSKAIAVNFGYARYHGGLCYLRFDDTNPEAEEEKYFTSILETVRWLGFEPYQITYSSDYFQRLYELAVDLIKRGLAYVDHSTPEEIRAQRGGPEKGARYASRWRDRPIEDSLADFEAMKAGKYKPGEATLRMKQDILGSGNPQMWDLIAYRVLDAPHHRTGTTWRMYPTYDFTHCLVDSFENISHSLCTTEFILSRESYEWLCDALEVYKPRQYEYGRLSIEGTVMSKRKMLKLVNGGYVDGWDDPRMYTLIGLRRRGVPPGAILSFVSALGVTTNNSTIQTNRFDQSVRQFLEMDTPRLMMIVRPLKITIENLDEDFVLEIEKPLHPKVPAMGTAKVPFTRTVYIDASDFRMQDAPDYFRLAPGKSVGLYQVPHPITCTDVRTDATGAVTELVCRYDAEAKPKTYIQWVAEHAPSRSPVRVDEVRFFHNLFLSENPAAEEDFLATINPRSREVFRGALLEPAFYDVARHAIQRAKDETAARERQAAHQAEQALGKERAKQAAHDTDALQAVKTSTFGKECIRFQAMRVGYFAVDRDSQLAVFGDDVAHDSLVLNRIVSLKEDAGKAATSAAPATAPSGASPAATA</sequence>
<dbReference type="InterPro" id="IPR014729">
    <property type="entry name" value="Rossmann-like_a/b/a_fold"/>
</dbReference>
<feature type="transmembrane region" description="Helical" evidence="17">
    <location>
        <begin position="523"/>
        <end position="548"/>
    </location>
</feature>
<dbReference type="InterPro" id="IPR001412">
    <property type="entry name" value="aa-tRNA-synth_I_CS"/>
</dbReference>
<evidence type="ECO:0000256" key="5">
    <source>
        <dbReference type="ARBA" id="ARBA00022598"/>
    </source>
</evidence>
<dbReference type="Gene3D" id="3.40.50.620">
    <property type="entry name" value="HUPs"/>
    <property type="match status" value="1"/>
</dbReference>
<evidence type="ECO:0000256" key="3">
    <source>
        <dbReference type="ARBA" id="ARBA00005594"/>
    </source>
</evidence>
<dbReference type="FunFam" id="2.40.240.10:FF:000007">
    <property type="entry name" value="Glutamine--tRNA ligase"/>
    <property type="match status" value="1"/>
</dbReference>
<keyword evidence="6 17" id="KW-0812">Transmembrane</keyword>
<dbReference type="InterPro" id="IPR042558">
    <property type="entry name" value="Gln-tRNA-synth_Ib_RNA-bd_N_1"/>
</dbReference>
<evidence type="ECO:0000256" key="7">
    <source>
        <dbReference type="ARBA" id="ARBA00022729"/>
    </source>
</evidence>
<proteinExistence type="inferred from homology"/>
<evidence type="ECO:0000256" key="10">
    <source>
        <dbReference type="ARBA" id="ARBA00022917"/>
    </source>
</evidence>
<keyword evidence="7 18" id="KW-0732">Signal</keyword>
<evidence type="ECO:0000256" key="4">
    <source>
        <dbReference type="ARBA" id="ARBA00012836"/>
    </source>
</evidence>
<dbReference type="FunFam" id="3.40.50.620:FF:000183">
    <property type="entry name" value="Glutaminyl-tRNA synthetase"/>
    <property type="match status" value="1"/>
</dbReference>
<dbReference type="SUPFAM" id="SSF52374">
    <property type="entry name" value="Nucleotidylyl transferase"/>
    <property type="match status" value="1"/>
</dbReference>
<evidence type="ECO:0000313" key="25">
    <source>
        <dbReference type="Proteomes" id="UP001216638"/>
    </source>
</evidence>
<dbReference type="GO" id="GO:0016020">
    <property type="term" value="C:membrane"/>
    <property type="evidence" value="ECO:0007669"/>
    <property type="project" value="UniProtKB-SubCell"/>
</dbReference>
<reference evidence="24" key="1">
    <citation type="submission" date="2023-03" db="EMBL/GenBank/DDBJ databases">
        <title>Mating type loci evolution in Malassezia.</title>
        <authorList>
            <person name="Coelho M.A."/>
        </authorList>
    </citation>
    <scope>NUCLEOTIDE SEQUENCE</scope>
    <source>
        <strain evidence="24">CBS 14135</strain>
    </source>
</reference>
<dbReference type="SUPFAM" id="SSF50715">
    <property type="entry name" value="Ribosomal protein L25-like"/>
    <property type="match status" value="1"/>
</dbReference>
<evidence type="ECO:0000256" key="1">
    <source>
        <dbReference type="ARBA" id="ARBA00004141"/>
    </source>
</evidence>
<gene>
    <name evidence="24" type="primary">GLN4</name>
    <name evidence="24" type="ORF">MBRA1_002193</name>
</gene>
<keyword evidence="10" id="KW-0648">Protein biosynthesis</keyword>
<comment type="catalytic activity">
    <reaction evidence="15">
        <text>tRNA(Gln) + L-glutamine + ATP = L-glutaminyl-tRNA(Gln) + AMP + diphosphate</text>
        <dbReference type="Rhea" id="RHEA:20121"/>
        <dbReference type="Rhea" id="RHEA-COMP:9662"/>
        <dbReference type="Rhea" id="RHEA-COMP:9681"/>
        <dbReference type="ChEBI" id="CHEBI:30616"/>
        <dbReference type="ChEBI" id="CHEBI:33019"/>
        <dbReference type="ChEBI" id="CHEBI:58359"/>
        <dbReference type="ChEBI" id="CHEBI:78442"/>
        <dbReference type="ChEBI" id="CHEBI:78521"/>
        <dbReference type="ChEBI" id="CHEBI:456215"/>
        <dbReference type="EC" id="6.1.1.18"/>
    </reaction>
</comment>
<feature type="compositionally biased region" description="Low complexity" evidence="16">
    <location>
        <begin position="1454"/>
        <end position="1474"/>
    </location>
</feature>
<dbReference type="Pfam" id="PF04558">
    <property type="entry name" value="tRNA_synt_1c_R1"/>
    <property type="match status" value="1"/>
</dbReference>
<dbReference type="InterPro" id="IPR050132">
    <property type="entry name" value="Gln/Glu-tRNA_Ligase"/>
</dbReference>
<feature type="signal peptide" evidence="18">
    <location>
        <begin position="1"/>
        <end position="22"/>
    </location>
</feature>
<dbReference type="GO" id="GO:0004819">
    <property type="term" value="F:glutamine-tRNA ligase activity"/>
    <property type="evidence" value="ECO:0007669"/>
    <property type="project" value="UniProtKB-EC"/>
</dbReference>
<evidence type="ECO:0000259" key="21">
    <source>
        <dbReference type="Pfam" id="PF04557"/>
    </source>
</evidence>
<evidence type="ECO:0000256" key="11">
    <source>
        <dbReference type="ARBA" id="ARBA00022989"/>
    </source>
</evidence>
<dbReference type="Gene3D" id="1.10.10.2420">
    <property type="match status" value="1"/>
</dbReference>
<feature type="transmembrane region" description="Helical" evidence="17">
    <location>
        <begin position="367"/>
        <end position="393"/>
    </location>
</feature>
<dbReference type="Pfam" id="PF03950">
    <property type="entry name" value="tRNA-synt_1c_C"/>
    <property type="match status" value="1"/>
</dbReference>
<dbReference type="PROSITE" id="PS00178">
    <property type="entry name" value="AA_TRNA_LIGASE_I"/>
    <property type="match status" value="1"/>
</dbReference>
<dbReference type="EMBL" id="CP119952">
    <property type="protein sequence ID" value="WFC95545.1"/>
    <property type="molecule type" value="Genomic_DNA"/>
</dbReference>
<evidence type="ECO:0000256" key="18">
    <source>
        <dbReference type="SAM" id="SignalP"/>
    </source>
</evidence>
<feature type="domain" description="Glutaminyl-tRNA synthetase class Ib non-specific RNA-binding" evidence="21">
    <location>
        <begin position="791"/>
        <end position="865"/>
    </location>
</feature>
<dbReference type="InterPro" id="IPR007639">
    <property type="entry name" value="Gln-tRNA-synth_Ib_RNA-bd_N"/>
</dbReference>
<dbReference type="InterPro" id="IPR007638">
    <property type="entry name" value="Gln-tRNA-synth_Ib_RNA-bd_2"/>
</dbReference>
<evidence type="ECO:0000256" key="16">
    <source>
        <dbReference type="SAM" id="MobiDB-lite"/>
    </source>
</evidence>
<feature type="region of interest" description="Disordered" evidence="16">
    <location>
        <begin position="805"/>
        <end position="836"/>
    </location>
</feature>
<dbReference type="Gene3D" id="2.40.240.10">
    <property type="entry name" value="Ribosomal Protein L25, Chain P"/>
    <property type="match status" value="2"/>
</dbReference>
<feature type="transmembrane region" description="Helical" evidence="17">
    <location>
        <begin position="405"/>
        <end position="428"/>
    </location>
</feature>
<dbReference type="InterPro" id="IPR020059">
    <property type="entry name" value="Glu/Gln-tRNA-synth_Ib_codon-bd"/>
</dbReference>
<evidence type="ECO:0000256" key="2">
    <source>
        <dbReference type="ARBA" id="ARBA00005227"/>
    </source>
</evidence>
<keyword evidence="25" id="KW-1185">Reference proteome</keyword>
<evidence type="ECO:0000259" key="23">
    <source>
        <dbReference type="Pfam" id="PF20974"/>
    </source>
</evidence>
<evidence type="ECO:0000256" key="12">
    <source>
        <dbReference type="ARBA" id="ARBA00023136"/>
    </source>
</evidence>
<feature type="transmembrane region" description="Helical" evidence="17">
    <location>
        <begin position="271"/>
        <end position="293"/>
    </location>
</feature>
<feature type="transmembrane region" description="Helical" evidence="17">
    <location>
        <begin position="494"/>
        <end position="517"/>
    </location>
</feature>
<comment type="similarity">
    <text evidence="2">Belongs to the nonaspanin (TM9SF) (TC 9.A.2) family.</text>
</comment>
<feature type="domain" description="Glutamyl/glutaminyl-tRNA synthetase class Ib catalytic" evidence="19">
    <location>
        <begin position="873"/>
        <end position="1181"/>
    </location>
</feature>
<name>A0AAF0DXT7_9BASI</name>
<keyword evidence="8" id="KW-0547">Nucleotide-binding</keyword>
<dbReference type="Pfam" id="PF20974">
    <property type="entry name" value="tRNA-synt_1c_C2"/>
    <property type="match status" value="1"/>
</dbReference>
<dbReference type="InterPro" id="IPR049437">
    <property type="entry name" value="tRNA-synt_1c_C2"/>
</dbReference>
<dbReference type="Gene3D" id="1.10.8.1290">
    <property type="entry name" value="Glutaminyl-tRNA synthetase, non-specific RNA binding region part 1, domain 1"/>
    <property type="match status" value="1"/>
</dbReference>
<keyword evidence="13" id="KW-0030">Aminoacyl-tRNA synthetase</keyword>
<dbReference type="PRINTS" id="PR00987">
    <property type="entry name" value="TRNASYNTHGLU"/>
</dbReference>
<feature type="domain" description="Glutaminyl-tRNA synthetase class Ib non-specific RNA-binding" evidence="22">
    <location>
        <begin position="630"/>
        <end position="787"/>
    </location>
</feature>
<dbReference type="PANTHER" id="PTHR43097">
    <property type="entry name" value="GLUTAMINE-TRNA LIGASE"/>
    <property type="match status" value="1"/>
</dbReference>
<dbReference type="GO" id="GO:0005524">
    <property type="term" value="F:ATP binding"/>
    <property type="evidence" value="ECO:0007669"/>
    <property type="project" value="UniProtKB-KW"/>
</dbReference>
<comment type="subcellular location">
    <subcellularLocation>
        <location evidence="1">Membrane</location>
        <topology evidence="1">Multi-pass membrane protein</topology>
    </subcellularLocation>
</comment>
<evidence type="ECO:0000256" key="8">
    <source>
        <dbReference type="ARBA" id="ARBA00022741"/>
    </source>
</evidence>